<gene>
    <name evidence="2" type="ORF">MEUPH1_LOCUS26968</name>
</gene>
<evidence type="ECO:0000313" key="3">
    <source>
        <dbReference type="Proteomes" id="UP001160148"/>
    </source>
</evidence>
<organism evidence="2 3">
    <name type="scientific">Macrosiphum euphorbiae</name>
    <name type="common">potato aphid</name>
    <dbReference type="NCBI Taxonomy" id="13131"/>
    <lineage>
        <taxon>Eukaryota</taxon>
        <taxon>Metazoa</taxon>
        <taxon>Ecdysozoa</taxon>
        <taxon>Arthropoda</taxon>
        <taxon>Hexapoda</taxon>
        <taxon>Insecta</taxon>
        <taxon>Pterygota</taxon>
        <taxon>Neoptera</taxon>
        <taxon>Paraneoptera</taxon>
        <taxon>Hemiptera</taxon>
        <taxon>Sternorrhyncha</taxon>
        <taxon>Aphidomorpha</taxon>
        <taxon>Aphidoidea</taxon>
        <taxon>Aphididae</taxon>
        <taxon>Macrosiphini</taxon>
        <taxon>Macrosiphum</taxon>
    </lineage>
</organism>
<accession>A0AAV0Y0F3</accession>
<dbReference type="PANTHER" id="PTHR12521">
    <property type="entry name" value="PROTEIN C6ORF130"/>
    <property type="match status" value="1"/>
</dbReference>
<reference evidence="2 3" key="1">
    <citation type="submission" date="2023-01" db="EMBL/GenBank/DDBJ databases">
        <authorList>
            <person name="Whitehead M."/>
        </authorList>
    </citation>
    <scope>NUCLEOTIDE SEQUENCE [LARGE SCALE GENOMIC DNA]</scope>
</reference>
<feature type="domain" description="Macro" evidence="1">
    <location>
        <begin position="1"/>
        <end position="120"/>
    </location>
</feature>
<dbReference type="SUPFAM" id="SSF52949">
    <property type="entry name" value="Macro domain-like"/>
    <property type="match status" value="1"/>
</dbReference>
<keyword evidence="3" id="KW-1185">Reference proteome</keyword>
<dbReference type="InterPro" id="IPR002589">
    <property type="entry name" value="Macro_dom"/>
</dbReference>
<evidence type="ECO:0000259" key="1">
    <source>
        <dbReference type="PROSITE" id="PS51154"/>
    </source>
</evidence>
<name>A0AAV0Y0F3_9HEMI</name>
<dbReference type="Gene3D" id="3.40.220.10">
    <property type="entry name" value="Leucine Aminopeptidase, subunit E, domain 1"/>
    <property type="match status" value="1"/>
</dbReference>
<dbReference type="Proteomes" id="UP001160148">
    <property type="component" value="Unassembled WGS sequence"/>
</dbReference>
<proteinExistence type="predicted"/>
<dbReference type="InterPro" id="IPR050892">
    <property type="entry name" value="ADP-ribose_metab_enzymes"/>
</dbReference>
<sequence>MNKGIANLICKVYGDTRPKLALQEINVGNTIPINSNNKTLYHLITKVLHYHKPKYEDLKSSIHNLKLEAIKLNISKIAMPTLASGLDKLNWSVVKQLLYSEFQNTNIEIHIYHKNDKNISQNWKSKEHPDTISNIHNFLDNSNDKNETKIKVTQPEHNDQAYNIFTTFKPGENVLSDGNCGIYAVCNALNDHKINKITSILEILQLLDLNELPDYWWSDEDLAAIAHYCDHDTYNLHIQ</sequence>
<protein>
    <recommendedName>
        <fullName evidence="1">Macro domain-containing protein</fullName>
    </recommendedName>
</protein>
<dbReference type="AlphaFoldDB" id="A0AAV0Y0F3"/>
<dbReference type="PROSITE" id="PS51154">
    <property type="entry name" value="MACRO"/>
    <property type="match status" value="1"/>
</dbReference>
<dbReference type="GO" id="GO:0140291">
    <property type="term" value="P:peptidyl-glutamate ADP-deribosylation"/>
    <property type="evidence" value="ECO:0007669"/>
    <property type="project" value="TreeGrafter"/>
</dbReference>
<dbReference type="PANTHER" id="PTHR12521:SF0">
    <property type="entry name" value="ADP-RIBOSE GLYCOHYDROLASE OARD1"/>
    <property type="match status" value="1"/>
</dbReference>
<dbReference type="InterPro" id="IPR043472">
    <property type="entry name" value="Macro_dom-like"/>
</dbReference>
<dbReference type="EMBL" id="CARXXK010001085">
    <property type="protein sequence ID" value="CAI6373182.1"/>
    <property type="molecule type" value="Genomic_DNA"/>
</dbReference>
<comment type="caution">
    <text evidence="2">The sequence shown here is derived from an EMBL/GenBank/DDBJ whole genome shotgun (WGS) entry which is preliminary data.</text>
</comment>
<evidence type="ECO:0000313" key="2">
    <source>
        <dbReference type="EMBL" id="CAI6373182.1"/>
    </source>
</evidence>